<name>A0A9W6U8L0_9STRA</name>
<organism evidence="1 2">
    <name type="scientific">Phytophthora lilii</name>
    <dbReference type="NCBI Taxonomy" id="2077276"/>
    <lineage>
        <taxon>Eukaryota</taxon>
        <taxon>Sar</taxon>
        <taxon>Stramenopiles</taxon>
        <taxon>Oomycota</taxon>
        <taxon>Peronosporomycetes</taxon>
        <taxon>Peronosporales</taxon>
        <taxon>Peronosporaceae</taxon>
        <taxon>Phytophthora</taxon>
    </lineage>
</organism>
<accession>A0A9W6U8L0</accession>
<protein>
    <submittedName>
        <fullName evidence="1">Unnamed protein product</fullName>
    </submittedName>
</protein>
<reference evidence="1" key="1">
    <citation type="submission" date="2023-04" db="EMBL/GenBank/DDBJ databases">
        <title>Phytophthora lilii NBRC 32176.</title>
        <authorList>
            <person name="Ichikawa N."/>
            <person name="Sato H."/>
            <person name="Tonouchi N."/>
        </authorList>
    </citation>
    <scope>NUCLEOTIDE SEQUENCE</scope>
    <source>
        <strain evidence="1">NBRC 32176</strain>
    </source>
</reference>
<dbReference type="Proteomes" id="UP001165083">
    <property type="component" value="Unassembled WGS sequence"/>
</dbReference>
<evidence type="ECO:0000313" key="1">
    <source>
        <dbReference type="EMBL" id="GMF27421.1"/>
    </source>
</evidence>
<keyword evidence="2" id="KW-1185">Reference proteome</keyword>
<evidence type="ECO:0000313" key="2">
    <source>
        <dbReference type="Proteomes" id="UP001165083"/>
    </source>
</evidence>
<dbReference type="EMBL" id="BSXW01000660">
    <property type="protein sequence ID" value="GMF27421.1"/>
    <property type="molecule type" value="Genomic_DNA"/>
</dbReference>
<sequence length="158" mass="18359">MSESLEETLAFLDEALRQSDFILNGEENCRDARKLVDSVEDHNGLAAKKKNPRHNKERHAEAQHLRNEVEDLKLLLQRLQTIRNMEHRAKETSGLRLISDGAELSPWRQTCVRQLEQRLRAEREKMHLTKNGEKLKKYMKSLKKLAGYETGTMEHGVS</sequence>
<gene>
    <name evidence="1" type="ORF">Plil01_001147300</name>
</gene>
<proteinExistence type="predicted"/>
<comment type="caution">
    <text evidence="1">The sequence shown here is derived from an EMBL/GenBank/DDBJ whole genome shotgun (WGS) entry which is preliminary data.</text>
</comment>
<dbReference type="AlphaFoldDB" id="A0A9W6U8L0"/>